<dbReference type="SUPFAM" id="SSF51556">
    <property type="entry name" value="Metallo-dependent hydrolases"/>
    <property type="match status" value="1"/>
</dbReference>
<dbReference type="InterPro" id="IPR011059">
    <property type="entry name" value="Metal-dep_hydrolase_composite"/>
</dbReference>
<feature type="domain" description="Amidohydrolase-related" evidence="1">
    <location>
        <begin position="53"/>
        <end position="388"/>
    </location>
</feature>
<proteinExistence type="predicted"/>
<evidence type="ECO:0000313" key="2">
    <source>
        <dbReference type="EMBL" id="UUI02035.1"/>
    </source>
</evidence>
<dbReference type="Gene3D" id="2.30.40.10">
    <property type="entry name" value="Urease, subunit C, domain 1"/>
    <property type="match status" value="1"/>
</dbReference>
<dbReference type="EMBL" id="CP101914">
    <property type="protein sequence ID" value="UUI02035.1"/>
    <property type="molecule type" value="Genomic_DNA"/>
</dbReference>
<name>A0ABY5JQE3_9BACI</name>
<reference evidence="2" key="1">
    <citation type="submission" date="2022-07" db="EMBL/GenBank/DDBJ databases">
        <title>FELIX.</title>
        <authorList>
            <person name="Wan K.H."/>
            <person name="Park S."/>
            <person name="Lawrence Q."/>
            <person name="Eichenberger J.P."/>
            <person name="Booth B.W."/>
            <person name="Piaggio A.J."/>
            <person name="Chandler J.C."/>
            <person name="Franklin A.B."/>
            <person name="Celniker S.E."/>
        </authorList>
    </citation>
    <scope>NUCLEOTIDE SEQUENCE</scope>
    <source>
        <strain evidence="2">QA-1986 374</strain>
    </source>
</reference>
<dbReference type="InterPro" id="IPR057744">
    <property type="entry name" value="OTAase-like"/>
</dbReference>
<dbReference type="CDD" id="cd01299">
    <property type="entry name" value="Met_dep_hydrolase_A"/>
    <property type="match status" value="1"/>
</dbReference>
<evidence type="ECO:0000259" key="1">
    <source>
        <dbReference type="Pfam" id="PF01979"/>
    </source>
</evidence>
<dbReference type="InterPro" id="IPR051781">
    <property type="entry name" value="Metallo-dep_Hydrolase"/>
</dbReference>
<dbReference type="PANTHER" id="PTHR43135:SF3">
    <property type="entry name" value="ALPHA-D-RIBOSE 1-METHYLPHOSPHONATE 5-TRIPHOSPHATE DIPHOSPHATASE"/>
    <property type="match status" value="1"/>
</dbReference>
<dbReference type="RefSeq" id="WP_256707312.1">
    <property type="nucleotide sequence ID" value="NZ_CP101914.1"/>
</dbReference>
<dbReference type="PANTHER" id="PTHR43135">
    <property type="entry name" value="ALPHA-D-RIBOSE 1-METHYLPHOSPHONATE 5-TRIPHOSPHATE DIPHOSPHATASE"/>
    <property type="match status" value="1"/>
</dbReference>
<accession>A0ABY5JQE3</accession>
<dbReference type="SUPFAM" id="SSF51338">
    <property type="entry name" value="Composite domain of metallo-dependent hydrolases"/>
    <property type="match status" value="1"/>
</dbReference>
<gene>
    <name evidence="2" type="ORF">NP439_18595</name>
</gene>
<protein>
    <submittedName>
        <fullName evidence="2">Amidohydrolase family protein</fullName>
    </submittedName>
</protein>
<dbReference type="Gene3D" id="3.20.20.140">
    <property type="entry name" value="Metal-dependent hydrolases"/>
    <property type="match status" value="1"/>
</dbReference>
<organism evidence="2 3">
    <name type="scientific">Oceanobacillus jeddahense</name>
    <dbReference type="NCBI Taxonomy" id="1462527"/>
    <lineage>
        <taxon>Bacteria</taxon>
        <taxon>Bacillati</taxon>
        <taxon>Bacillota</taxon>
        <taxon>Bacilli</taxon>
        <taxon>Bacillales</taxon>
        <taxon>Bacillaceae</taxon>
        <taxon>Oceanobacillus</taxon>
    </lineage>
</organism>
<sequence length="404" mass="45137">MNYIINNINILYGNDLELHKNKCLWIKEGYIYKILGQKDIPSDVPVIDGEGKYVIPGLIDLHVHIMWDGSSDPVKTTEEDGYEQMIIRAVSHCQDYINNGITTIRDIGSIDDIAIYISNAVKEKILKGPKIIASGKTLTMTGGHDPFWARFIDGKDEALKGVREQIFKGSEVIKLSASGGVYGRTEGEKATNAELSLEEQTVICDEAHKFGLKVASHAIAREGILNSILANVDTIEHGHYLDEELITMMEERGIAWIPTLFVYRQIASEEVIPDYARKKAKEVTDIHAQAFKNFFNRDILIGAGSDAGSPLTPHPSLLDEILAMYETVQDRRRVLKTATVNAGFILEKEVGQIREGFIADFILLEKNPLEKLEYLKEIDCVYINGEMVKKQGYTCDGSESISVL</sequence>
<dbReference type="Proteomes" id="UP001059773">
    <property type="component" value="Chromosome"/>
</dbReference>
<dbReference type="InterPro" id="IPR006680">
    <property type="entry name" value="Amidohydro-rel"/>
</dbReference>
<keyword evidence="3" id="KW-1185">Reference proteome</keyword>
<dbReference type="InterPro" id="IPR032466">
    <property type="entry name" value="Metal_Hydrolase"/>
</dbReference>
<dbReference type="Pfam" id="PF01979">
    <property type="entry name" value="Amidohydro_1"/>
    <property type="match status" value="1"/>
</dbReference>
<evidence type="ECO:0000313" key="3">
    <source>
        <dbReference type="Proteomes" id="UP001059773"/>
    </source>
</evidence>